<keyword evidence="9" id="KW-0234">DNA repair</keyword>
<evidence type="ECO:0000256" key="1">
    <source>
        <dbReference type="ARBA" id="ARBA00001946"/>
    </source>
</evidence>
<dbReference type="EC" id="3.6.1.55" evidence="12"/>
<keyword evidence="3" id="KW-0515">Mutator protein</keyword>
<evidence type="ECO:0000256" key="8">
    <source>
        <dbReference type="ARBA" id="ARBA00022842"/>
    </source>
</evidence>
<dbReference type="InterPro" id="IPR000086">
    <property type="entry name" value="NUDIX_hydrolase_dom"/>
</dbReference>
<comment type="catalytic activity">
    <reaction evidence="11">
        <text>8-oxo-GTP + H2O = 8-oxo-GMP + diphosphate + H(+)</text>
        <dbReference type="Rhea" id="RHEA:67616"/>
        <dbReference type="ChEBI" id="CHEBI:15377"/>
        <dbReference type="ChEBI" id="CHEBI:15378"/>
        <dbReference type="ChEBI" id="CHEBI:33019"/>
        <dbReference type="ChEBI" id="CHEBI:143553"/>
        <dbReference type="ChEBI" id="CHEBI:145694"/>
    </reaction>
</comment>
<dbReference type="PRINTS" id="PR00502">
    <property type="entry name" value="NUDIXFAMILY"/>
</dbReference>
<dbReference type="KEGG" id="gaw:V144x_09360"/>
<comment type="catalytic activity">
    <reaction evidence="10">
        <text>8-oxo-dGTP + H2O = 8-oxo-dGMP + diphosphate + H(+)</text>
        <dbReference type="Rhea" id="RHEA:31575"/>
        <dbReference type="ChEBI" id="CHEBI:15377"/>
        <dbReference type="ChEBI" id="CHEBI:15378"/>
        <dbReference type="ChEBI" id="CHEBI:33019"/>
        <dbReference type="ChEBI" id="CHEBI:63224"/>
        <dbReference type="ChEBI" id="CHEBI:77896"/>
        <dbReference type="EC" id="3.6.1.55"/>
    </reaction>
</comment>
<dbReference type="GO" id="GO:0046872">
    <property type="term" value="F:metal ion binding"/>
    <property type="evidence" value="ECO:0007669"/>
    <property type="project" value="UniProtKB-KW"/>
</dbReference>
<organism evidence="18 19">
    <name type="scientific">Gimesia aquarii</name>
    <dbReference type="NCBI Taxonomy" id="2527964"/>
    <lineage>
        <taxon>Bacteria</taxon>
        <taxon>Pseudomonadati</taxon>
        <taxon>Planctomycetota</taxon>
        <taxon>Planctomycetia</taxon>
        <taxon>Planctomycetales</taxon>
        <taxon>Planctomycetaceae</taxon>
        <taxon>Gimesia</taxon>
    </lineage>
</organism>
<evidence type="ECO:0000256" key="11">
    <source>
        <dbReference type="ARBA" id="ARBA00036904"/>
    </source>
</evidence>
<dbReference type="PROSITE" id="PS51462">
    <property type="entry name" value="NUDIX"/>
    <property type="match status" value="1"/>
</dbReference>
<evidence type="ECO:0000259" key="17">
    <source>
        <dbReference type="PROSITE" id="PS51462"/>
    </source>
</evidence>
<dbReference type="RefSeq" id="WP_144982028.1">
    <property type="nucleotide sequence ID" value="NZ_CP037920.1"/>
</dbReference>
<dbReference type="PANTHER" id="PTHR47707">
    <property type="entry name" value="8-OXO-DGTP DIPHOSPHATASE"/>
    <property type="match status" value="1"/>
</dbReference>
<dbReference type="Pfam" id="PF14815">
    <property type="entry name" value="NUDIX_4"/>
    <property type="match status" value="1"/>
</dbReference>
<evidence type="ECO:0000256" key="13">
    <source>
        <dbReference type="ARBA" id="ARBA00040794"/>
    </source>
</evidence>
<dbReference type="InterPro" id="IPR015797">
    <property type="entry name" value="NUDIX_hydrolase-like_dom_sf"/>
</dbReference>
<reference evidence="18 19" key="1">
    <citation type="submission" date="2019-03" db="EMBL/GenBank/DDBJ databases">
        <title>Deep-cultivation of Planctomycetes and their phenomic and genomic characterization uncovers novel biology.</title>
        <authorList>
            <person name="Wiegand S."/>
            <person name="Jogler M."/>
            <person name="Boedeker C."/>
            <person name="Pinto D."/>
            <person name="Vollmers J."/>
            <person name="Rivas-Marin E."/>
            <person name="Kohn T."/>
            <person name="Peeters S.H."/>
            <person name="Heuer A."/>
            <person name="Rast P."/>
            <person name="Oberbeckmann S."/>
            <person name="Bunk B."/>
            <person name="Jeske O."/>
            <person name="Meyerdierks A."/>
            <person name="Storesund J.E."/>
            <person name="Kallscheuer N."/>
            <person name="Luecker S."/>
            <person name="Lage O.M."/>
            <person name="Pohl T."/>
            <person name="Merkel B.J."/>
            <person name="Hornburger P."/>
            <person name="Mueller R.-W."/>
            <person name="Bruemmer F."/>
            <person name="Labrenz M."/>
            <person name="Spormann A.M."/>
            <person name="Op den Camp H."/>
            <person name="Overmann J."/>
            <person name="Amann R."/>
            <person name="Jetten M.S.M."/>
            <person name="Mascher T."/>
            <person name="Medema M.H."/>
            <person name="Devos D.P."/>
            <person name="Kaster A.-K."/>
            <person name="Ovreas L."/>
            <person name="Rohde M."/>
            <person name="Galperin M.Y."/>
            <person name="Jogler C."/>
        </authorList>
    </citation>
    <scope>NUCLEOTIDE SEQUENCE [LARGE SCALE GENOMIC DNA]</scope>
    <source>
        <strain evidence="18 19">V144</strain>
    </source>
</reference>
<dbReference type="GO" id="GO:0035539">
    <property type="term" value="F:8-oxo-7,8-dihydrodeoxyguanosine triphosphate pyrophosphatase activity"/>
    <property type="evidence" value="ECO:0007669"/>
    <property type="project" value="UniProtKB-EC"/>
</dbReference>
<comment type="cofactor">
    <cofactor evidence="1">
        <name>Mg(2+)</name>
        <dbReference type="ChEBI" id="CHEBI:18420"/>
    </cofactor>
</comment>
<proteinExistence type="inferred from homology"/>
<evidence type="ECO:0000256" key="3">
    <source>
        <dbReference type="ARBA" id="ARBA00022457"/>
    </source>
</evidence>
<keyword evidence="7 18" id="KW-0378">Hydrolase</keyword>
<evidence type="ECO:0000256" key="4">
    <source>
        <dbReference type="ARBA" id="ARBA00022705"/>
    </source>
</evidence>
<protein>
    <recommendedName>
        <fullName evidence="13">8-oxo-dGTP diphosphatase</fullName>
        <ecNumber evidence="12">3.6.1.55</ecNumber>
    </recommendedName>
    <alternativeName>
        <fullName evidence="16">7,8-dihydro-8-oxoguanine-triphosphatase</fullName>
    </alternativeName>
    <alternativeName>
        <fullName evidence="15">Mutator protein MutT</fullName>
    </alternativeName>
    <alternativeName>
        <fullName evidence="14">dGTP pyrophosphohydrolase</fullName>
    </alternativeName>
</protein>
<evidence type="ECO:0000256" key="2">
    <source>
        <dbReference type="ARBA" id="ARBA00005582"/>
    </source>
</evidence>
<dbReference type="CDD" id="cd03425">
    <property type="entry name" value="NUDIX_MutT_NudA_like"/>
    <property type="match status" value="1"/>
</dbReference>
<dbReference type="GO" id="GO:0006260">
    <property type="term" value="P:DNA replication"/>
    <property type="evidence" value="ECO:0007669"/>
    <property type="project" value="UniProtKB-KW"/>
</dbReference>
<dbReference type="GO" id="GO:0006281">
    <property type="term" value="P:DNA repair"/>
    <property type="evidence" value="ECO:0007669"/>
    <property type="project" value="UniProtKB-KW"/>
</dbReference>
<dbReference type="EMBL" id="CP037920">
    <property type="protein sequence ID" value="QDT95493.1"/>
    <property type="molecule type" value="Genomic_DNA"/>
</dbReference>
<evidence type="ECO:0000313" key="19">
    <source>
        <dbReference type="Proteomes" id="UP000318704"/>
    </source>
</evidence>
<keyword evidence="8" id="KW-0460">Magnesium</keyword>
<gene>
    <name evidence="18" type="primary">nudG</name>
    <name evidence="18" type="ORF">V144x_09360</name>
</gene>
<dbReference type="GO" id="GO:0044715">
    <property type="term" value="F:8-oxo-dGDP phosphatase activity"/>
    <property type="evidence" value="ECO:0007669"/>
    <property type="project" value="TreeGrafter"/>
</dbReference>
<dbReference type="PANTHER" id="PTHR47707:SF1">
    <property type="entry name" value="NUDIX HYDROLASE FAMILY PROTEIN"/>
    <property type="match status" value="1"/>
</dbReference>
<dbReference type="InterPro" id="IPR029119">
    <property type="entry name" value="MutY_C"/>
</dbReference>
<keyword evidence="6" id="KW-0227">DNA damage</keyword>
<evidence type="ECO:0000256" key="9">
    <source>
        <dbReference type="ARBA" id="ARBA00023204"/>
    </source>
</evidence>
<keyword evidence="5" id="KW-0479">Metal-binding</keyword>
<evidence type="ECO:0000256" key="5">
    <source>
        <dbReference type="ARBA" id="ARBA00022723"/>
    </source>
</evidence>
<dbReference type="InterPro" id="IPR047127">
    <property type="entry name" value="MutT-like"/>
</dbReference>
<evidence type="ECO:0000256" key="14">
    <source>
        <dbReference type="ARBA" id="ARBA00041592"/>
    </source>
</evidence>
<evidence type="ECO:0000256" key="16">
    <source>
        <dbReference type="ARBA" id="ARBA00042798"/>
    </source>
</evidence>
<dbReference type="AlphaFoldDB" id="A0A517VR67"/>
<evidence type="ECO:0000256" key="12">
    <source>
        <dbReference type="ARBA" id="ARBA00038905"/>
    </source>
</evidence>
<evidence type="ECO:0000256" key="7">
    <source>
        <dbReference type="ARBA" id="ARBA00022801"/>
    </source>
</evidence>
<dbReference type="GO" id="GO:0044716">
    <property type="term" value="F:8-oxo-GDP phosphatase activity"/>
    <property type="evidence" value="ECO:0007669"/>
    <property type="project" value="TreeGrafter"/>
</dbReference>
<dbReference type="InterPro" id="IPR020476">
    <property type="entry name" value="Nudix_hydrolase"/>
</dbReference>
<dbReference type="Proteomes" id="UP000318704">
    <property type="component" value="Chromosome"/>
</dbReference>
<accession>A0A517VR67</accession>
<evidence type="ECO:0000256" key="15">
    <source>
        <dbReference type="ARBA" id="ARBA00041979"/>
    </source>
</evidence>
<sequence>MSSRKTNRIGIAVVEYQRHFLIGIRDVHSPLAGFHEFPGGKCESGESAQQCAVRECLEETGLEVTALEELRYEEHAYDHADVQLHFWLCQPVQMQAVFTDQSLKGFHWIPAKRLTDLRFPEANGSLIELLVSTYVSE</sequence>
<dbReference type="Gene3D" id="3.90.79.10">
    <property type="entry name" value="Nucleoside Triphosphate Pyrophosphohydrolase"/>
    <property type="match status" value="1"/>
</dbReference>
<feature type="domain" description="Nudix hydrolase" evidence="17">
    <location>
        <begin position="4"/>
        <end position="134"/>
    </location>
</feature>
<dbReference type="SUPFAM" id="SSF55811">
    <property type="entry name" value="Nudix"/>
    <property type="match status" value="1"/>
</dbReference>
<comment type="similarity">
    <text evidence="2">Belongs to the Nudix hydrolase family.</text>
</comment>
<keyword evidence="4" id="KW-0235">DNA replication</keyword>
<evidence type="ECO:0000313" key="18">
    <source>
        <dbReference type="EMBL" id="QDT95493.1"/>
    </source>
</evidence>
<name>A0A517VR67_9PLAN</name>
<dbReference type="GO" id="GO:0008413">
    <property type="term" value="F:8-oxo-7,8-dihydroguanosine triphosphate pyrophosphatase activity"/>
    <property type="evidence" value="ECO:0007669"/>
    <property type="project" value="TreeGrafter"/>
</dbReference>
<evidence type="ECO:0000256" key="6">
    <source>
        <dbReference type="ARBA" id="ARBA00022763"/>
    </source>
</evidence>
<evidence type="ECO:0000256" key="10">
    <source>
        <dbReference type="ARBA" id="ARBA00035861"/>
    </source>
</evidence>